<keyword evidence="3" id="KW-0479">Metal-binding</keyword>
<proteinExistence type="inferred from homology"/>
<dbReference type="Gene3D" id="3.40.50.720">
    <property type="entry name" value="NAD(P)-binding Rossmann-like Domain"/>
    <property type="match status" value="1"/>
</dbReference>
<dbReference type="InterPro" id="IPR013154">
    <property type="entry name" value="ADH-like_N"/>
</dbReference>
<dbReference type="Proteomes" id="UP000188318">
    <property type="component" value="Unassembled WGS sequence"/>
</dbReference>
<protein>
    <recommendedName>
        <fullName evidence="6">Enoyl reductase (ER) domain-containing protein</fullName>
    </recommendedName>
</protein>
<dbReference type="InterPro" id="IPR036291">
    <property type="entry name" value="NAD(P)-bd_dom_sf"/>
</dbReference>
<dbReference type="GO" id="GO:0004022">
    <property type="term" value="F:alcohol dehydrogenase (NAD+) activity"/>
    <property type="evidence" value="ECO:0007669"/>
    <property type="project" value="TreeGrafter"/>
</dbReference>
<dbReference type="AlphaFoldDB" id="A0A1R3R818"/>
<keyword evidence="4" id="KW-0862">Zinc</keyword>
<dbReference type="PANTHER" id="PTHR42940">
    <property type="entry name" value="ALCOHOL DEHYDROGENASE 1-RELATED"/>
    <property type="match status" value="1"/>
</dbReference>
<evidence type="ECO:0000256" key="4">
    <source>
        <dbReference type="ARBA" id="ARBA00022833"/>
    </source>
</evidence>
<evidence type="ECO:0000256" key="3">
    <source>
        <dbReference type="ARBA" id="ARBA00022723"/>
    </source>
</evidence>
<dbReference type="VEuPathDB" id="FungiDB:ASPCADRAFT_519158"/>
<dbReference type="EMBL" id="KV907516">
    <property type="protein sequence ID" value="OOF90619.1"/>
    <property type="molecule type" value="Genomic_DNA"/>
</dbReference>
<dbReference type="OMA" id="ATVWNAI"/>
<organism evidence="7 8">
    <name type="scientific">Aspergillus carbonarius (strain ITEM 5010)</name>
    <dbReference type="NCBI Taxonomy" id="602072"/>
    <lineage>
        <taxon>Eukaryota</taxon>
        <taxon>Fungi</taxon>
        <taxon>Dikarya</taxon>
        <taxon>Ascomycota</taxon>
        <taxon>Pezizomycotina</taxon>
        <taxon>Eurotiomycetes</taxon>
        <taxon>Eurotiomycetidae</taxon>
        <taxon>Eurotiales</taxon>
        <taxon>Aspergillaceae</taxon>
        <taxon>Aspergillus</taxon>
        <taxon>Aspergillus subgen. Circumdati</taxon>
    </lineage>
</organism>
<dbReference type="Gene3D" id="3.90.180.10">
    <property type="entry name" value="Medium-chain alcohol dehydrogenases, catalytic domain"/>
    <property type="match status" value="1"/>
</dbReference>
<dbReference type="InterPro" id="IPR011032">
    <property type="entry name" value="GroES-like_sf"/>
</dbReference>
<dbReference type="Pfam" id="PF00107">
    <property type="entry name" value="ADH_zinc_N"/>
    <property type="match status" value="1"/>
</dbReference>
<dbReference type="SUPFAM" id="SSF50129">
    <property type="entry name" value="GroES-like"/>
    <property type="match status" value="1"/>
</dbReference>
<dbReference type="GO" id="GO:0046872">
    <property type="term" value="F:metal ion binding"/>
    <property type="evidence" value="ECO:0007669"/>
    <property type="project" value="UniProtKB-KW"/>
</dbReference>
<dbReference type="InterPro" id="IPR013149">
    <property type="entry name" value="ADH-like_C"/>
</dbReference>
<sequence>MTPNTMKALRLVQYNTPYQLHDIPIPTITPNELLIKVGAAGFCHTDYQVYTGVYNSPTPMTPSHEPVGTIVAVGQNVSPEWKPGQRIGMLNFRHACHSCVGCEVARDPLRPDEPDVRFCEKKDMAGISADGGFAEYVVADPATCVPLPEGLEFEQAAPLMCAGATVWTGLDRLGLTAGLPVGVIGNWGLGSLALQFAAGLGYSTVAIDNRPEGLQLAREIPEHLRPGKVVDYNANEAAKEVVDFAGGGGLAGVLVCTDNVEVTEWSLKLLRTHGVCVPLGLPTEGFKFSAFDTIFKELTIRGALVANQRLVSDMMKLVAEKEVRSHVQTVKLEDGTNLPDRYMNPRLKGRLVVIMEGSD</sequence>
<accession>A0A1R3R818</accession>
<evidence type="ECO:0000313" key="7">
    <source>
        <dbReference type="EMBL" id="OOF90619.1"/>
    </source>
</evidence>
<dbReference type="InterPro" id="IPR020843">
    <property type="entry name" value="ER"/>
</dbReference>
<dbReference type="SUPFAM" id="SSF51735">
    <property type="entry name" value="NAD(P)-binding Rossmann-fold domains"/>
    <property type="match status" value="1"/>
</dbReference>
<feature type="domain" description="Enoyl reductase (ER)" evidence="6">
    <location>
        <begin position="4"/>
        <end position="353"/>
    </location>
</feature>
<dbReference type="OrthoDB" id="256333at2759"/>
<evidence type="ECO:0000259" key="6">
    <source>
        <dbReference type="SMART" id="SM00829"/>
    </source>
</evidence>
<dbReference type="Pfam" id="PF08240">
    <property type="entry name" value="ADH_N"/>
    <property type="match status" value="1"/>
</dbReference>
<evidence type="ECO:0000313" key="8">
    <source>
        <dbReference type="Proteomes" id="UP000188318"/>
    </source>
</evidence>
<dbReference type="SMART" id="SM00829">
    <property type="entry name" value="PKS_ER"/>
    <property type="match status" value="1"/>
</dbReference>
<dbReference type="GO" id="GO:0005737">
    <property type="term" value="C:cytoplasm"/>
    <property type="evidence" value="ECO:0007669"/>
    <property type="project" value="TreeGrafter"/>
</dbReference>
<evidence type="ECO:0000256" key="2">
    <source>
        <dbReference type="ARBA" id="ARBA00008072"/>
    </source>
</evidence>
<evidence type="ECO:0000256" key="1">
    <source>
        <dbReference type="ARBA" id="ARBA00001947"/>
    </source>
</evidence>
<reference evidence="8" key="1">
    <citation type="journal article" date="2017" name="Genome Biol.">
        <title>Comparative genomics reveals high biological diversity and specific adaptations in the industrially and medically important fungal genus Aspergillus.</title>
        <authorList>
            <person name="de Vries R.P."/>
            <person name="Riley R."/>
            <person name="Wiebenga A."/>
            <person name="Aguilar-Osorio G."/>
            <person name="Amillis S."/>
            <person name="Uchima C.A."/>
            <person name="Anderluh G."/>
            <person name="Asadollahi M."/>
            <person name="Askin M."/>
            <person name="Barry K."/>
            <person name="Battaglia E."/>
            <person name="Bayram O."/>
            <person name="Benocci T."/>
            <person name="Braus-Stromeyer S.A."/>
            <person name="Caldana C."/>
            <person name="Canovas D."/>
            <person name="Cerqueira G.C."/>
            <person name="Chen F."/>
            <person name="Chen W."/>
            <person name="Choi C."/>
            <person name="Clum A."/>
            <person name="Dos Santos R.A."/>
            <person name="Damasio A.R."/>
            <person name="Diallinas G."/>
            <person name="Emri T."/>
            <person name="Fekete E."/>
            <person name="Flipphi M."/>
            <person name="Freyberg S."/>
            <person name="Gallo A."/>
            <person name="Gournas C."/>
            <person name="Habgood R."/>
            <person name="Hainaut M."/>
            <person name="Harispe M.L."/>
            <person name="Henrissat B."/>
            <person name="Hilden K.S."/>
            <person name="Hope R."/>
            <person name="Hossain A."/>
            <person name="Karabika E."/>
            <person name="Karaffa L."/>
            <person name="Karanyi Z."/>
            <person name="Krasevec N."/>
            <person name="Kuo A."/>
            <person name="Kusch H."/>
            <person name="LaButti K."/>
            <person name="Lagendijk E.L."/>
            <person name="Lapidus A."/>
            <person name="Levasseur A."/>
            <person name="Lindquist E."/>
            <person name="Lipzen A."/>
            <person name="Logrieco A.F."/>
            <person name="MacCabe A."/>
            <person name="Maekelae M.R."/>
            <person name="Malavazi I."/>
            <person name="Melin P."/>
            <person name="Meyer V."/>
            <person name="Mielnichuk N."/>
            <person name="Miskei M."/>
            <person name="Molnar A.P."/>
            <person name="Mule G."/>
            <person name="Ngan C.Y."/>
            <person name="Orejas M."/>
            <person name="Orosz E."/>
            <person name="Ouedraogo J.P."/>
            <person name="Overkamp K.M."/>
            <person name="Park H.-S."/>
            <person name="Perrone G."/>
            <person name="Piumi F."/>
            <person name="Punt P.J."/>
            <person name="Ram A.F."/>
            <person name="Ramon A."/>
            <person name="Rauscher S."/>
            <person name="Record E."/>
            <person name="Riano-Pachon D.M."/>
            <person name="Robert V."/>
            <person name="Roehrig J."/>
            <person name="Ruller R."/>
            <person name="Salamov A."/>
            <person name="Salih N.S."/>
            <person name="Samson R.A."/>
            <person name="Sandor E."/>
            <person name="Sanguinetti M."/>
            <person name="Schuetze T."/>
            <person name="Sepcic K."/>
            <person name="Shelest E."/>
            <person name="Sherlock G."/>
            <person name="Sophianopoulou V."/>
            <person name="Squina F.M."/>
            <person name="Sun H."/>
            <person name="Susca A."/>
            <person name="Todd R.B."/>
            <person name="Tsang A."/>
            <person name="Unkles S.E."/>
            <person name="van de Wiele N."/>
            <person name="van Rossen-Uffink D."/>
            <person name="Oliveira J.V."/>
            <person name="Vesth T.C."/>
            <person name="Visser J."/>
            <person name="Yu J.-H."/>
            <person name="Zhou M."/>
            <person name="Andersen M.R."/>
            <person name="Archer D.B."/>
            <person name="Baker S.E."/>
            <person name="Benoit I."/>
            <person name="Brakhage A.A."/>
            <person name="Braus G.H."/>
            <person name="Fischer R."/>
            <person name="Frisvad J.C."/>
            <person name="Goldman G.H."/>
            <person name="Houbraken J."/>
            <person name="Oakley B."/>
            <person name="Pocsi I."/>
            <person name="Scazzocchio C."/>
            <person name="Seiboth B."/>
            <person name="vanKuyk P.A."/>
            <person name="Wortman J."/>
            <person name="Dyer P.S."/>
            <person name="Grigoriev I.V."/>
        </authorList>
    </citation>
    <scope>NUCLEOTIDE SEQUENCE [LARGE SCALE GENOMIC DNA]</scope>
    <source>
        <strain evidence="8">ITEM 5010</strain>
    </source>
</reference>
<keyword evidence="8" id="KW-1185">Reference proteome</keyword>
<dbReference type="PANTHER" id="PTHR42940:SF8">
    <property type="entry name" value="VACUOLAR PROTEIN SORTING-ASSOCIATED PROTEIN 11"/>
    <property type="match status" value="1"/>
</dbReference>
<comment type="cofactor">
    <cofactor evidence="1">
        <name>Zn(2+)</name>
        <dbReference type="ChEBI" id="CHEBI:29105"/>
    </cofactor>
</comment>
<gene>
    <name evidence="7" type="ORF">ASPCADRAFT_519158</name>
</gene>
<keyword evidence="5" id="KW-0560">Oxidoreductase</keyword>
<name>A0A1R3R818_ASPC5</name>
<evidence type="ECO:0000256" key="5">
    <source>
        <dbReference type="ARBA" id="ARBA00023002"/>
    </source>
</evidence>
<dbReference type="STRING" id="602072.A0A1R3R818"/>
<comment type="similarity">
    <text evidence="2">Belongs to the zinc-containing alcohol dehydrogenase family.</text>
</comment>